<feature type="domain" description="Ferritin-like diiron" evidence="7">
    <location>
        <begin position="11"/>
        <end position="160"/>
    </location>
</feature>
<dbReference type="STRING" id="7757.ENSPMAP00000009008"/>
<feature type="binding site" evidence="5">
    <location>
        <position position="66"/>
    </location>
    <ligand>
        <name>Fe cation</name>
        <dbReference type="ChEBI" id="CHEBI:24875"/>
        <label>1</label>
    </ligand>
</feature>
<reference evidence="8" key="2">
    <citation type="submission" date="2025-09" db="UniProtKB">
        <authorList>
            <consortium name="Ensembl"/>
        </authorList>
    </citation>
    <scope>IDENTIFICATION</scope>
</reference>
<dbReference type="InterPro" id="IPR012347">
    <property type="entry name" value="Ferritin-like"/>
</dbReference>
<dbReference type="GO" id="GO:0006826">
    <property type="term" value="P:iron ion transport"/>
    <property type="evidence" value="ECO:0007669"/>
    <property type="project" value="InterPro"/>
</dbReference>
<dbReference type="GO" id="GO:0008198">
    <property type="term" value="F:ferrous iron binding"/>
    <property type="evidence" value="ECO:0007669"/>
    <property type="project" value="TreeGrafter"/>
</dbReference>
<evidence type="ECO:0000256" key="1">
    <source>
        <dbReference type="ARBA" id="ARBA00007513"/>
    </source>
</evidence>
<keyword evidence="4 5" id="KW-0408">Iron</keyword>
<proteinExistence type="inferred from homology"/>
<dbReference type="GO" id="GO:0005737">
    <property type="term" value="C:cytoplasm"/>
    <property type="evidence" value="ECO:0007669"/>
    <property type="project" value="TreeGrafter"/>
</dbReference>
<evidence type="ECO:0000256" key="6">
    <source>
        <dbReference type="RuleBase" id="RU361145"/>
    </source>
</evidence>
<evidence type="ECO:0000313" key="8">
    <source>
        <dbReference type="Ensembl" id="ENSPMAP00000009008.1"/>
    </source>
</evidence>
<keyword evidence="2 6" id="KW-0409">Iron storage</keyword>
<dbReference type="AlphaFoldDB" id="S4RUW8"/>
<dbReference type="PANTHER" id="PTHR11431:SF75">
    <property type="entry name" value="FERRITIN"/>
    <property type="match status" value="1"/>
</dbReference>
<dbReference type="InterPro" id="IPR009078">
    <property type="entry name" value="Ferritin-like_SF"/>
</dbReference>
<dbReference type="Ensembl" id="ENSPMAT00000009047.1">
    <property type="protein sequence ID" value="ENSPMAP00000009008.1"/>
    <property type="gene ID" value="ENSPMAG00000008168.1"/>
</dbReference>
<evidence type="ECO:0000256" key="3">
    <source>
        <dbReference type="ARBA" id="ARBA00022723"/>
    </source>
</evidence>
<feature type="binding site" evidence="5">
    <location>
        <position position="108"/>
    </location>
    <ligand>
        <name>Fe cation</name>
        <dbReference type="ChEBI" id="CHEBI:24875"/>
        <label>2</label>
    </ligand>
</feature>
<dbReference type="GO" id="GO:0008199">
    <property type="term" value="F:ferric iron binding"/>
    <property type="evidence" value="ECO:0007669"/>
    <property type="project" value="InterPro"/>
</dbReference>
<dbReference type="Pfam" id="PF00210">
    <property type="entry name" value="Ferritin"/>
    <property type="match status" value="1"/>
</dbReference>
<dbReference type="InterPro" id="IPR008331">
    <property type="entry name" value="Ferritin_DPS_dom"/>
</dbReference>
<evidence type="ECO:0000256" key="5">
    <source>
        <dbReference type="PIRSR" id="PIRSR601519-1"/>
    </source>
</evidence>
<comment type="similarity">
    <text evidence="1 6">Belongs to the ferritin family.</text>
</comment>
<dbReference type="GeneTree" id="ENSGT00950000182841"/>
<evidence type="ECO:0000256" key="2">
    <source>
        <dbReference type="ARBA" id="ARBA00022434"/>
    </source>
</evidence>
<sequence length="178" mass="20543">RTRSAMSLVRQNFSEECEAAINRQINQELYASYVYLSMAFYFDRDDVALKHLSKFFREQSLEERGHAEKLMGYQNRRGGRIFLQDVQKPERDEWGNALEALTLALQLEKNVNQALLELHALATEHNDPQLCDFLDSHYLEEQVESIKNIADHITSLKKMGVPQSGMGEFLFDKLTLGS</sequence>
<name>S4RUW8_PETMA</name>
<dbReference type="GO" id="GO:0006879">
    <property type="term" value="P:intracellular iron ion homeostasis"/>
    <property type="evidence" value="ECO:0007669"/>
    <property type="project" value="UniProtKB-KW"/>
</dbReference>
<dbReference type="HOGENOM" id="CLU_065681_4_0_1"/>
<dbReference type="CDD" id="cd01056">
    <property type="entry name" value="Euk_Ferritin"/>
    <property type="match status" value="1"/>
</dbReference>
<dbReference type="PANTHER" id="PTHR11431">
    <property type="entry name" value="FERRITIN"/>
    <property type="match status" value="1"/>
</dbReference>
<dbReference type="Gene3D" id="1.20.1260.10">
    <property type="match status" value="1"/>
</dbReference>
<organism evidence="8">
    <name type="scientific">Petromyzon marinus</name>
    <name type="common">Sea lamprey</name>
    <dbReference type="NCBI Taxonomy" id="7757"/>
    <lineage>
        <taxon>Eukaryota</taxon>
        <taxon>Metazoa</taxon>
        <taxon>Chordata</taxon>
        <taxon>Craniata</taxon>
        <taxon>Vertebrata</taxon>
        <taxon>Cyclostomata</taxon>
        <taxon>Hyperoartia</taxon>
        <taxon>Petromyzontiformes</taxon>
        <taxon>Petromyzontidae</taxon>
        <taxon>Petromyzon</taxon>
    </lineage>
</organism>
<evidence type="ECO:0000256" key="4">
    <source>
        <dbReference type="ARBA" id="ARBA00023004"/>
    </source>
</evidence>
<keyword evidence="3 5" id="KW-0479">Metal-binding</keyword>
<reference evidence="8" key="1">
    <citation type="submission" date="2025-08" db="UniProtKB">
        <authorList>
            <consortium name="Ensembl"/>
        </authorList>
    </citation>
    <scope>IDENTIFICATION</scope>
</reference>
<dbReference type="SUPFAM" id="SSF47240">
    <property type="entry name" value="Ferritin-like"/>
    <property type="match status" value="1"/>
</dbReference>
<dbReference type="InterPro" id="IPR001519">
    <property type="entry name" value="Ferritin"/>
</dbReference>
<feature type="binding site" evidence="5">
    <location>
        <position position="63"/>
    </location>
    <ligand>
        <name>Fe cation</name>
        <dbReference type="ChEBI" id="CHEBI:24875"/>
        <label>1</label>
    </ligand>
</feature>
<feature type="binding site" evidence="5">
    <location>
        <position position="28"/>
    </location>
    <ligand>
        <name>Fe cation</name>
        <dbReference type="ChEBI" id="CHEBI:24875"/>
        <label>1</label>
    </ligand>
</feature>
<evidence type="ECO:0000259" key="7">
    <source>
        <dbReference type="PROSITE" id="PS50905"/>
    </source>
</evidence>
<protein>
    <recommendedName>
        <fullName evidence="6">Ferritin</fullName>
    </recommendedName>
</protein>
<dbReference type="InterPro" id="IPR009040">
    <property type="entry name" value="Ferritin-like_diiron"/>
</dbReference>
<feature type="binding site" evidence="5">
    <location>
        <position position="142"/>
    </location>
    <ligand>
        <name>Fe cation</name>
        <dbReference type="ChEBI" id="CHEBI:24875"/>
        <label>2</label>
    </ligand>
</feature>
<dbReference type="FunFam" id="1.20.1260.10:FF:000002">
    <property type="entry name" value="Ferritin, mitochondrial"/>
    <property type="match status" value="1"/>
</dbReference>
<comment type="function">
    <text evidence="6">Stores iron in a soluble, non-toxic, readily available form. Important for iron homeostasis. Iron is taken up in the ferrous form and deposited as ferric hydroxides after oxidation.</text>
</comment>
<dbReference type="PROSITE" id="PS50905">
    <property type="entry name" value="FERRITIN_LIKE"/>
    <property type="match status" value="1"/>
</dbReference>
<dbReference type="OMA" id="RDEWRNS"/>
<accession>S4RUW8</accession>